<organism evidence="1 2">
    <name type="scientific">Kordia periserrulae</name>
    <dbReference type="NCBI Taxonomy" id="701523"/>
    <lineage>
        <taxon>Bacteria</taxon>
        <taxon>Pseudomonadati</taxon>
        <taxon>Bacteroidota</taxon>
        <taxon>Flavobacteriia</taxon>
        <taxon>Flavobacteriales</taxon>
        <taxon>Flavobacteriaceae</taxon>
        <taxon>Kordia</taxon>
    </lineage>
</organism>
<reference evidence="1 2" key="1">
    <citation type="submission" date="2018-04" db="EMBL/GenBank/DDBJ databases">
        <title>Genomic Encyclopedia of Archaeal and Bacterial Type Strains, Phase II (KMG-II): from individual species to whole genera.</title>
        <authorList>
            <person name="Goeker M."/>
        </authorList>
    </citation>
    <scope>NUCLEOTIDE SEQUENCE [LARGE SCALE GENOMIC DNA]</scope>
    <source>
        <strain evidence="1 2">DSM 25731</strain>
    </source>
</reference>
<name>A0A2T6BVL6_9FLAO</name>
<evidence type="ECO:0000313" key="1">
    <source>
        <dbReference type="EMBL" id="PTX60103.1"/>
    </source>
</evidence>
<accession>A0A2T6BVL6</accession>
<comment type="caution">
    <text evidence="1">The sequence shown here is derived from an EMBL/GenBank/DDBJ whole genome shotgun (WGS) entry which is preliminary data.</text>
</comment>
<dbReference type="Proteomes" id="UP000244090">
    <property type="component" value="Unassembled WGS sequence"/>
</dbReference>
<sequence>MEFQLANFKGKVDEVIGKQISYLKVLGENKEACFIPIIFWLKTADNKCHRFFIDAWMLHWAEYSITEMEELIDEDLEEHDSFVVHDLMSSFDLKDKMIDNVEMNYIKLSEQLVGKLLIEIANKGTIEILDYGDKKEQELKIKIG</sequence>
<dbReference type="RefSeq" id="WP_108115717.1">
    <property type="nucleotide sequence ID" value="NZ_QBKT01000007.1"/>
</dbReference>
<proteinExistence type="predicted"/>
<gene>
    <name evidence="1" type="ORF">C8N46_107109</name>
</gene>
<evidence type="ECO:0000313" key="2">
    <source>
        <dbReference type="Proteomes" id="UP000244090"/>
    </source>
</evidence>
<dbReference type="AlphaFoldDB" id="A0A2T6BVL6"/>
<dbReference type="EMBL" id="QBKT01000007">
    <property type="protein sequence ID" value="PTX60103.1"/>
    <property type="molecule type" value="Genomic_DNA"/>
</dbReference>
<protein>
    <submittedName>
        <fullName evidence="1">Uncharacterized protein</fullName>
    </submittedName>
</protein>
<keyword evidence="2" id="KW-1185">Reference proteome</keyword>